<comment type="caution">
    <text evidence="2">The sequence shown here is derived from an EMBL/GenBank/DDBJ whole genome shotgun (WGS) entry which is preliminary data.</text>
</comment>
<protein>
    <recommendedName>
        <fullName evidence="4">Helix-turn-helix domain-containing protein</fullName>
    </recommendedName>
</protein>
<feature type="region of interest" description="Disordered" evidence="1">
    <location>
        <begin position="74"/>
        <end position="105"/>
    </location>
</feature>
<evidence type="ECO:0000256" key="1">
    <source>
        <dbReference type="SAM" id="MobiDB-lite"/>
    </source>
</evidence>
<accession>A0ABQ1S6P2</accession>
<evidence type="ECO:0000313" key="2">
    <source>
        <dbReference type="EMBL" id="GGD96375.1"/>
    </source>
</evidence>
<organism evidence="2 3">
    <name type="scientific">Caballeronia grimmiae</name>
    <dbReference type="NCBI Taxonomy" id="1071679"/>
    <lineage>
        <taxon>Bacteria</taxon>
        <taxon>Pseudomonadati</taxon>
        <taxon>Pseudomonadota</taxon>
        <taxon>Betaproteobacteria</taxon>
        <taxon>Burkholderiales</taxon>
        <taxon>Burkholderiaceae</taxon>
        <taxon>Caballeronia</taxon>
    </lineage>
</organism>
<gene>
    <name evidence="2" type="ORF">GCM10010985_58770</name>
</gene>
<evidence type="ECO:0000313" key="3">
    <source>
        <dbReference type="Proteomes" id="UP000597138"/>
    </source>
</evidence>
<proteinExistence type="predicted"/>
<sequence length="105" mass="11603">MQALLTVDQLSIYLHKSVASIRSDASRNPQALPPICRLPGTKRLLWRIEDVEQWLLEHVASEVTVTSHAAVASLKRRGRPTKAEQIARQRGGKSAENVRVGAAKL</sequence>
<dbReference type="Proteomes" id="UP000597138">
    <property type="component" value="Unassembled WGS sequence"/>
</dbReference>
<name>A0ABQ1S6P2_9BURK</name>
<evidence type="ECO:0008006" key="4">
    <source>
        <dbReference type="Google" id="ProtNLM"/>
    </source>
</evidence>
<dbReference type="EMBL" id="BMEG01000016">
    <property type="protein sequence ID" value="GGD96375.1"/>
    <property type="molecule type" value="Genomic_DNA"/>
</dbReference>
<keyword evidence="3" id="KW-1185">Reference proteome</keyword>
<reference evidence="3" key="1">
    <citation type="journal article" date="2019" name="Int. J. Syst. Evol. Microbiol.">
        <title>The Global Catalogue of Microorganisms (GCM) 10K type strain sequencing project: providing services to taxonomists for standard genome sequencing and annotation.</title>
        <authorList>
            <consortium name="The Broad Institute Genomics Platform"/>
            <consortium name="The Broad Institute Genome Sequencing Center for Infectious Disease"/>
            <person name="Wu L."/>
            <person name="Ma J."/>
        </authorList>
    </citation>
    <scope>NUCLEOTIDE SEQUENCE [LARGE SCALE GENOMIC DNA]</scope>
    <source>
        <strain evidence="3">CGMCC 1.11013</strain>
    </source>
</reference>